<dbReference type="EMBL" id="QICQ01000018">
    <property type="protein sequence ID" value="PXV80171.1"/>
    <property type="molecule type" value="Genomic_DNA"/>
</dbReference>
<protein>
    <submittedName>
        <fullName evidence="1">Uncharacterized protein DUF4390</fullName>
    </submittedName>
</protein>
<dbReference type="InterPro" id="IPR025500">
    <property type="entry name" value="DUF4390"/>
</dbReference>
<organism evidence="1 2">
    <name type="scientific">Nitrosomonas eutropha</name>
    <dbReference type="NCBI Taxonomy" id="916"/>
    <lineage>
        <taxon>Bacteria</taxon>
        <taxon>Pseudomonadati</taxon>
        <taxon>Pseudomonadota</taxon>
        <taxon>Betaproteobacteria</taxon>
        <taxon>Nitrosomonadales</taxon>
        <taxon>Nitrosomonadaceae</taxon>
        <taxon>Nitrosomonas</taxon>
    </lineage>
</organism>
<gene>
    <name evidence="1" type="ORF">C8R14_11835</name>
</gene>
<accession>A0ABX5M625</accession>
<reference evidence="1 2" key="1">
    <citation type="submission" date="2018-04" db="EMBL/GenBank/DDBJ databases">
        <title>Active sludge and wastewater microbial communities from Klosterneuburg, Austria.</title>
        <authorList>
            <person name="Wagner M."/>
        </authorList>
    </citation>
    <scope>NUCLEOTIDE SEQUENCE [LARGE SCALE GENOMIC DNA]</scope>
    <source>
        <strain evidence="1 2">Nm 57</strain>
    </source>
</reference>
<keyword evidence="2" id="KW-1185">Reference proteome</keyword>
<sequence length="214" mass="25027">MMAFFMPCSKKTDMHADIRSPWLSIVLLLIVLFSSTTLAAKGHIEIESFQLKESGKRFYIDVQADIGLSKTMKQALKKGVDLYFVTRLLIMKPRWYWLNEEVARYKERTTLSYQALTRQYRLVQRGQSQNFPTLKAALQALGHQPDLLIREHTPLLPDTTYTAVLQVWLDVSRLSKPFQLEWLDTQDWNLISEKKIWQVTFPPTPEADNESDYR</sequence>
<comment type="caution">
    <text evidence="1">The sequence shown here is derived from an EMBL/GenBank/DDBJ whole genome shotgun (WGS) entry which is preliminary data.</text>
</comment>
<name>A0ABX5M625_9PROT</name>
<dbReference type="Pfam" id="PF14334">
    <property type="entry name" value="DUF4390"/>
    <property type="match status" value="1"/>
</dbReference>
<dbReference type="Proteomes" id="UP000247780">
    <property type="component" value="Unassembled WGS sequence"/>
</dbReference>
<evidence type="ECO:0000313" key="1">
    <source>
        <dbReference type="EMBL" id="PXV80171.1"/>
    </source>
</evidence>
<proteinExistence type="predicted"/>
<evidence type="ECO:0000313" key="2">
    <source>
        <dbReference type="Proteomes" id="UP000247780"/>
    </source>
</evidence>